<keyword evidence="3" id="KW-0812">Transmembrane</keyword>
<accession>A0A938XV88</accession>
<gene>
    <name evidence="5" type="ORF">JOD01_000315</name>
</gene>
<organism evidence="5 6">
    <name type="scientific">Brevibacillus fulvus</name>
    <dbReference type="NCBI Taxonomy" id="1125967"/>
    <lineage>
        <taxon>Bacteria</taxon>
        <taxon>Bacillati</taxon>
        <taxon>Bacillota</taxon>
        <taxon>Bacilli</taxon>
        <taxon>Bacillales</taxon>
        <taxon>Paenibacillaceae</taxon>
        <taxon>Brevibacillus</taxon>
    </lineage>
</organism>
<comment type="caution">
    <text evidence="5">The sequence shown here is derived from an EMBL/GenBank/DDBJ whole genome shotgun (WGS) entry which is preliminary data.</text>
</comment>
<feature type="domain" description="Putative zinc-finger" evidence="4">
    <location>
        <begin position="3"/>
        <end position="37"/>
    </location>
</feature>
<dbReference type="AlphaFoldDB" id="A0A938XV88"/>
<evidence type="ECO:0000259" key="4">
    <source>
        <dbReference type="Pfam" id="PF13490"/>
    </source>
</evidence>
<dbReference type="InterPro" id="IPR027383">
    <property type="entry name" value="Znf_put"/>
</dbReference>
<reference evidence="5" key="1">
    <citation type="submission" date="2021-01" db="EMBL/GenBank/DDBJ databases">
        <title>Genomic Encyclopedia of Type Strains, Phase IV (KMG-IV): sequencing the most valuable type-strain genomes for metagenomic binning, comparative biology and taxonomic classification.</title>
        <authorList>
            <person name="Goeker M."/>
        </authorList>
    </citation>
    <scope>NUCLEOTIDE SEQUENCE</scope>
    <source>
        <strain evidence="5">DSM 25523</strain>
    </source>
</reference>
<protein>
    <recommendedName>
        <fullName evidence="2">Anti-sigma-W factor RsiW</fullName>
    </recommendedName>
</protein>
<sequence>MMCREAQELLPDYADHNLPEMTRRRFENHLAVCDGCRSEYHIWKESSEWIQLNKEQYAPVPTARSIVDAVMSRILSEEKWAIPIGKKVFTLTAKMRRLGISAAVVLLMLCTFTLYTNTRTDEAEEAMIMNGEIVAMSSISEKTPVISSNLHDADGTYIVSSEPLPADTAEVDKVSGQIMPEEEKTDVFKPKYGIILSFFGILVTVIGMSWITRA</sequence>
<evidence type="ECO:0000313" key="5">
    <source>
        <dbReference type="EMBL" id="MBM7588729.1"/>
    </source>
</evidence>
<dbReference type="EMBL" id="JAFBEB010000001">
    <property type="protein sequence ID" value="MBM7588729.1"/>
    <property type="molecule type" value="Genomic_DNA"/>
</dbReference>
<dbReference type="Proteomes" id="UP000717624">
    <property type="component" value="Unassembled WGS sequence"/>
</dbReference>
<evidence type="ECO:0000256" key="3">
    <source>
        <dbReference type="SAM" id="Phobius"/>
    </source>
</evidence>
<evidence type="ECO:0000313" key="6">
    <source>
        <dbReference type="Proteomes" id="UP000717624"/>
    </source>
</evidence>
<dbReference type="RefSeq" id="WP_204516458.1">
    <property type="nucleotide sequence ID" value="NZ_BAABIN010000009.1"/>
</dbReference>
<keyword evidence="3" id="KW-1133">Transmembrane helix</keyword>
<proteinExistence type="inferred from homology"/>
<feature type="transmembrane region" description="Helical" evidence="3">
    <location>
        <begin position="98"/>
        <end position="115"/>
    </location>
</feature>
<comment type="similarity">
    <text evidence="1">Belongs to the zinc-associated anti-sigma factor (ZAS) superfamily. Anti-sigma-W factor family.</text>
</comment>
<feature type="transmembrane region" description="Helical" evidence="3">
    <location>
        <begin position="192"/>
        <end position="211"/>
    </location>
</feature>
<dbReference type="Pfam" id="PF13490">
    <property type="entry name" value="zf-HC2"/>
    <property type="match status" value="1"/>
</dbReference>
<dbReference type="Gene3D" id="1.10.10.1320">
    <property type="entry name" value="Anti-sigma factor, zinc-finger domain"/>
    <property type="match status" value="1"/>
</dbReference>
<dbReference type="InterPro" id="IPR041916">
    <property type="entry name" value="Anti_sigma_zinc_sf"/>
</dbReference>
<keyword evidence="3" id="KW-0472">Membrane</keyword>
<evidence type="ECO:0000256" key="1">
    <source>
        <dbReference type="ARBA" id="ARBA00024353"/>
    </source>
</evidence>
<evidence type="ECO:0000256" key="2">
    <source>
        <dbReference type="ARBA" id="ARBA00024438"/>
    </source>
</evidence>
<name>A0A938XV88_9BACL</name>
<keyword evidence="6" id="KW-1185">Reference proteome</keyword>